<dbReference type="Proteomes" id="UP000236333">
    <property type="component" value="Unassembled WGS sequence"/>
</dbReference>
<proteinExistence type="predicted"/>
<evidence type="ECO:0000313" key="2">
    <source>
        <dbReference type="Proteomes" id="UP000236333"/>
    </source>
</evidence>
<organism evidence="1 2">
    <name type="scientific">Tetrabaena socialis</name>
    <dbReference type="NCBI Taxonomy" id="47790"/>
    <lineage>
        <taxon>Eukaryota</taxon>
        <taxon>Viridiplantae</taxon>
        <taxon>Chlorophyta</taxon>
        <taxon>core chlorophytes</taxon>
        <taxon>Chlorophyceae</taxon>
        <taxon>CS clade</taxon>
        <taxon>Chlamydomonadales</taxon>
        <taxon>Tetrabaenaceae</taxon>
        <taxon>Tetrabaena</taxon>
    </lineage>
</organism>
<dbReference type="AlphaFoldDB" id="A0A2J7ZW93"/>
<protein>
    <recommendedName>
        <fullName evidence="3">Apple domain-containing protein</fullName>
    </recommendedName>
</protein>
<sequence length="431" mass="46712">MFGDHPNGCKQCCWLKTQDGTCSVLANGVSTYTKVCPRPDFWCDPKNAGASNNWVLRQADCDGDGIMDWVCTDVKGNRGVIRSTSGCKSDDPSTGWPAAPTTYCPSLLVCPRPDFWCDPKNAGASNNWVLRQADCDGDGIMDWVCTDVKGNRGVIRSTSGWKSDDPSTGWPAAPTTYCPSLLVCPRPDYWCDPKNTGANWVLDQVDCDGDGIMDLVCTDVKGNRGVIRSTSGCKSDDPSTGWPAAPTSYCPSFPLVCPSVPGYTFNQYMDVPGQDILCDFVGNKTVASLAQSCANTQDCLSFNVFKHDNDPSPKFCLKRAAAPLAVAQATYMKQGCLGIYACPTVPGYTFNQYMDVPGRDIICDFVGDKTVASLAQLCTSTQGCQSFNVFKHDTDPSPKFCLKQAMAPLLLSKVTYMKQACMGIYTVPPHH</sequence>
<evidence type="ECO:0000313" key="1">
    <source>
        <dbReference type="EMBL" id="PNH04522.1"/>
    </source>
</evidence>
<accession>A0A2J7ZW93</accession>
<name>A0A2J7ZW93_9CHLO</name>
<evidence type="ECO:0008006" key="3">
    <source>
        <dbReference type="Google" id="ProtNLM"/>
    </source>
</evidence>
<dbReference type="SUPFAM" id="SSF69318">
    <property type="entry name" value="Integrin alpha N-terminal domain"/>
    <property type="match status" value="1"/>
</dbReference>
<dbReference type="EMBL" id="PGGS01000381">
    <property type="protein sequence ID" value="PNH04522.1"/>
    <property type="molecule type" value="Genomic_DNA"/>
</dbReference>
<dbReference type="InterPro" id="IPR028994">
    <property type="entry name" value="Integrin_alpha_N"/>
</dbReference>
<dbReference type="OrthoDB" id="529994at2759"/>
<gene>
    <name evidence="1" type="ORF">TSOC_009299</name>
</gene>
<keyword evidence="2" id="KW-1185">Reference proteome</keyword>
<comment type="caution">
    <text evidence="1">The sequence shown here is derived from an EMBL/GenBank/DDBJ whole genome shotgun (WGS) entry which is preliminary data.</text>
</comment>
<reference evidence="1 2" key="1">
    <citation type="journal article" date="2017" name="Mol. Biol. Evol.">
        <title>The 4-celled Tetrabaena socialis nuclear genome reveals the essential components for genetic control of cell number at the origin of multicellularity in the volvocine lineage.</title>
        <authorList>
            <person name="Featherston J."/>
            <person name="Arakaki Y."/>
            <person name="Hanschen E.R."/>
            <person name="Ferris P.J."/>
            <person name="Michod R.E."/>
            <person name="Olson B.J.S.C."/>
            <person name="Nozaki H."/>
            <person name="Durand P.M."/>
        </authorList>
    </citation>
    <scope>NUCLEOTIDE SEQUENCE [LARGE SCALE GENOMIC DNA]</scope>
    <source>
        <strain evidence="1 2">NIES-571</strain>
    </source>
</reference>